<dbReference type="Proteomes" id="UP001596317">
    <property type="component" value="Unassembled WGS sequence"/>
</dbReference>
<protein>
    <submittedName>
        <fullName evidence="1">Uncharacterized protein</fullName>
    </submittedName>
</protein>
<sequence>MAGAQERGNAHHLGGGGFITAVLKIQGKDAVGPCVVLYQFAHPLWHLICFQDLGRHMLAATDDAAIRNGNEHIYVHGAKSLLQFAQEDFAQ</sequence>
<dbReference type="RefSeq" id="WP_380058322.1">
    <property type="nucleotide sequence ID" value="NZ_JBHSWB010000001.1"/>
</dbReference>
<comment type="caution">
    <text evidence="1">The sequence shown here is derived from an EMBL/GenBank/DDBJ whole genome shotgun (WGS) entry which is preliminary data.</text>
</comment>
<proteinExistence type="predicted"/>
<keyword evidence="2" id="KW-1185">Reference proteome</keyword>
<reference evidence="2" key="1">
    <citation type="journal article" date="2019" name="Int. J. Syst. Evol. Microbiol.">
        <title>The Global Catalogue of Microorganisms (GCM) 10K type strain sequencing project: providing services to taxonomists for standard genome sequencing and annotation.</title>
        <authorList>
            <consortium name="The Broad Institute Genomics Platform"/>
            <consortium name="The Broad Institute Genome Sequencing Center for Infectious Disease"/>
            <person name="Wu L."/>
            <person name="Ma J."/>
        </authorList>
    </citation>
    <scope>NUCLEOTIDE SEQUENCE [LARGE SCALE GENOMIC DNA]</scope>
    <source>
        <strain evidence="2">CCUG 63830</strain>
    </source>
</reference>
<evidence type="ECO:0000313" key="2">
    <source>
        <dbReference type="Proteomes" id="UP001596317"/>
    </source>
</evidence>
<evidence type="ECO:0000313" key="1">
    <source>
        <dbReference type="EMBL" id="MFC6660246.1"/>
    </source>
</evidence>
<name>A0ABW1ZJ83_9DEIO</name>
<dbReference type="EMBL" id="JBHSWB010000001">
    <property type="protein sequence ID" value="MFC6660246.1"/>
    <property type="molecule type" value="Genomic_DNA"/>
</dbReference>
<accession>A0ABW1ZJ83</accession>
<gene>
    <name evidence="1" type="ORF">ACFP90_07645</name>
</gene>
<organism evidence="1 2">
    <name type="scientific">Deinococcus multiflagellatus</name>
    <dbReference type="NCBI Taxonomy" id="1656887"/>
    <lineage>
        <taxon>Bacteria</taxon>
        <taxon>Thermotogati</taxon>
        <taxon>Deinococcota</taxon>
        <taxon>Deinococci</taxon>
        <taxon>Deinococcales</taxon>
        <taxon>Deinococcaceae</taxon>
        <taxon>Deinococcus</taxon>
    </lineage>
</organism>